<evidence type="ECO:0000313" key="1">
    <source>
        <dbReference type="Proteomes" id="UP000035680"/>
    </source>
</evidence>
<keyword evidence="1" id="KW-1185">Reference proteome</keyword>
<evidence type="ECO:0000313" key="2">
    <source>
        <dbReference type="WBParaSite" id="SVE_1989000.1"/>
    </source>
</evidence>
<dbReference type="AlphaFoldDB" id="A0A0K0G576"/>
<accession>A0A0K0G576</accession>
<reference evidence="2" key="2">
    <citation type="submission" date="2015-08" db="UniProtKB">
        <authorList>
            <consortium name="WormBaseParasite"/>
        </authorList>
    </citation>
    <scope>IDENTIFICATION</scope>
</reference>
<protein>
    <submittedName>
        <fullName evidence="2">Ovule protein</fullName>
    </submittedName>
</protein>
<organism evidence="1 2">
    <name type="scientific">Strongyloides venezuelensis</name>
    <name type="common">Threadworm</name>
    <dbReference type="NCBI Taxonomy" id="75913"/>
    <lineage>
        <taxon>Eukaryota</taxon>
        <taxon>Metazoa</taxon>
        <taxon>Ecdysozoa</taxon>
        <taxon>Nematoda</taxon>
        <taxon>Chromadorea</taxon>
        <taxon>Rhabditida</taxon>
        <taxon>Tylenchina</taxon>
        <taxon>Panagrolaimomorpha</taxon>
        <taxon>Strongyloidoidea</taxon>
        <taxon>Strongyloididae</taxon>
        <taxon>Strongyloides</taxon>
    </lineage>
</organism>
<dbReference type="Proteomes" id="UP000035680">
    <property type="component" value="Unassembled WGS sequence"/>
</dbReference>
<name>A0A0K0G576_STRVS</name>
<dbReference type="WBParaSite" id="SVE_1989000.1">
    <property type="protein sequence ID" value="SVE_1989000.1"/>
    <property type="gene ID" value="SVE_1989000"/>
</dbReference>
<sequence>MLELLHHVFIKSFSINRESKLNTPHNASSIRGQNIHLIPIKHPTSRRKFKRISTIRSESISNLHSFGVIDFASILRKAYCRKDSVKHDFKYSFKN</sequence>
<proteinExistence type="predicted"/>
<reference evidence="1" key="1">
    <citation type="submission" date="2014-07" db="EMBL/GenBank/DDBJ databases">
        <authorList>
            <person name="Martin A.A"/>
            <person name="De Silva N."/>
        </authorList>
    </citation>
    <scope>NUCLEOTIDE SEQUENCE</scope>
</reference>